<gene>
    <name evidence="3" type="ORF">UQ64_02925</name>
</gene>
<evidence type="ECO:0000259" key="2">
    <source>
        <dbReference type="Pfam" id="PF02517"/>
    </source>
</evidence>
<keyword evidence="1" id="KW-0812">Transmembrane</keyword>
<sequence>MIMNKSDFFRFERKNDDFPFYSELQSPSLNLKSSLILLIAVAVGFALFLIGFGGPVQPFMNVIFPLAAVIFVARSQWTSLFRKLVAKDILLILGTYIVNLIVTLAAGSIISKLFDVSANPVGEGFNGNFADAIPTFLKMIPMLFGEELITILPFLVILAFGVKKLKLSRKSAIILAWVVASIIFGAYHLPTYNWNIIQAIVGIGIARVVLLYPYLKTKNIWTSFIVHVMNDWTIFGLTFWASTR</sequence>
<reference evidence="3 4" key="1">
    <citation type="journal article" date="2015" name="Int. Biodeterior. Biodegradation">
        <title>Physiological and genetic screening methods for the isolation of methyl tert-butyl ether-degrading bacteria for bioremediation purposes.</title>
        <authorList>
            <person name="Guisado I.M."/>
            <person name="Purswani J."/>
            <person name="Gonzalez Lopez J."/>
            <person name="Pozo C."/>
        </authorList>
    </citation>
    <scope>NUCLEOTIDE SEQUENCE [LARGE SCALE GENOMIC DNA]</scope>
    <source>
        <strain evidence="3 4">SH7</strain>
    </source>
</reference>
<keyword evidence="1" id="KW-1133">Transmembrane helix</keyword>
<keyword evidence="1" id="KW-0472">Membrane</keyword>
<feature type="domain" description="CAAX prenyl protease 2/Lysostaphin resistance protein A-like" evidence="2">
    <location>
        <begin position="167"/>
        <end position="232"/>
    </location>
</feature>
<evidence type="ECO:0000313" key="3">
    <source>
        <dbReference type="EMBL" id="KTD83376.1"/>
    </source>
</evidence>
<keyword evidence="4" id="KW-1185">Reference proteome</keyword>
<feature type="transmembrane region" description="Helical" evidence="1">
    <location>
        <begin position="196"/>
        <end position="215"/>
    </location>
</feature>
<dbReference type="GO" id="GO:0004175">
    <property type="term" value="F:endopeptidase activity"/>
    <property type="evidence" value="ECO:0007669"/>
    <property type="project" value="UniProtKB-ARBA"/>
</dbReference>
<feature type="transmembrane region" description="Helical" evidence="1">
    <location>
        <begin position="89"/>
        <end position="110"/>
    </location>
</feature>
<protein>
    <recommendedName>
        <fullName evidence="2">CAAX prenyl protease 2/Lysostaphin resistance protein A-like domain-containing protein</fullName>
    </recommendedName>
</protein>
<feature type="transmembrane region" description="Helical" evidence="1">
    <location>
        <begin position="172"/>
        <end position="190"/>
    </location>
</feature>
<dbReference type="Pfam" id="PF02517">
    <property type="entry name" value="Rce1-like"/>
    <property type="match status" value="1"/>
</dbReference>
<proteinExistence type="predicted"/>
<organism evidence="3 4">
    <name type="scientific">Paenibacillus etheri</name>
    <dbReference type="NCBI Taxonomy" id="1306852"/>
    <lineage>
        <taxon>Bacteria</taxon>
        <taxon>Bacillati</taxon>
        <taxon>Bacillota</taxon>
        <taxon>Bacilli</taxon>
        <taxon>Bacillales</taxon>
        <taxon>Paenibacillaceae</taxon>
        <taxon>Paenibacillus</taxon>
    </lineage>
</organism>
<accession>A0A0W1AQ42</accession>
<dbReference type="AlphaFoldDB" id="A0A0W1AQ42"/>
<dbReference type="InterPro" id="IPR003675">
    <property type="entry name" value="Rce1/LyrA-like_dom"/>
</dbReference>
<feature type="transmembrane region" description="Helical" evidence="1">
    <location>
        <begin position="139"/>
        <end position="160"/>
    </location>
</feature>
<evidence type="ECO:0000256" key="1">
    <source>
        <dbReference type="SAM" id="Phobius"/>
    </source>
</evidence>
<name>A0A0W1AQ42_9BACL</name>
<feature type="transmembrane region" description="Helical" evidence="1">
    <location>
        <begin position="35"/>
        <end position="53"/>
    </location>
</feature>
<dbReference type="Proteomes" id="UP000054709">
    <property type="component" value="Unassembled WGS sequence"/>
</dbReference>
<dbReference type="GO" id="GO:0080120">
    <property type="term" value="P:CAAX-box protein maturation"/>
    <property type="evidence" value="ECO:0007669"/>
    <property type="project" value="UniProtKB-ARBA"/>
</dbReference>
<feature type="transmembrane region" description="Helical" evidence="1">
    <location>
        <begin position="59"/>
        <end position="77"/>
    </location>
</feature>
<comment type="caution">
    <text evidence="3">The sequence shown here is derived from an EMBL/GenBank/DDBJ whole genome shotgun (WGS) entry which is preliminary data.</text>
</comment>
<dbReference type="EMBL" id="LCZJ02000076">
    <property type="protein sequence ID" value="KTD83376.1"/>
    <property type="molecule type" value="Genomic_DNA"/>
</dbReference>
<evidence type="ECO:0000313" key="4">
    <source>
        <dbReference type="Proteomes" id="UP000054709"/>
    </source>
</evidence>